<sequence length="352" mass="40899">MNPKLTVITPNYNKGDAVIQCVQSVLNQSFEDWEFIFIDDGSTDGSFEKAIESADGDERCLFLKNTTGIKGGNASRNLGIEQSKSELIIFLDSDDLMMENCLMDRNRDFEANPDLDFIVYPMGIFNDTIGDSDFISNIPTSTPDLHRFLDRDVVWLISGPIWRKSTLESLGCFDLSLHSQQDYDLHVRALIVGFKYRYIHKSPDIFYRQNTESLPRKSSQSVDHFRQRFQMILRHADLLAGAEKLGKKERLLLARYILDIAQMMRWHTKTLGKNALKEALEMWKQTYDLGLVDKNKYGVGYSYLRFKHNMMYNRLGFLQRYLEKSFRKNLGDYIFSPVNFSCRVKLSDYARN</sequence>
<dbReference type="Gene3D" id="3.90.550.10">
    <property type="entry name" value="Spore Coat Polysaccharide Biosynthesis Protein SpsA, Chain A"/>
    <property type="match status" value="1"/>
</dbReference>
<dbReference type="Pfam" id="PF00535">
    <property type="entry name" value="Glycos_transf_2"/>
    <property type="match status" value="1"/>
</dbReference>
<protein>
    <submittedName>
        <fullName evidence="2">Glycosyltransferase family 2 protein</fullName>
    </submittedName>
</protein>
<reference evidence="2 3" key="1">
    <citation type="submission" date="2020-02" db="EMBL/GenBank/DDBJ databases">
        <title>Out from the shadows clarifying the taxonomy of the family Cryomorphaceae and related taxa by utilizing the GTDB taxonomic framework.</title>
        <authorList>
            <person name="Bowman J.P."/>
        </authorList>
    </citation>
    <scope>NUCLEOTIDE SEQUENCE [LARGE SCALE GENOMIC DNA]</scope>
    <source>
        <strain evidence="2 3">QSSC 1-22</strain>
    </source>
</reference>
<dbReference type="PANTHER" id="PTHR43685">
    <property type="entry name" value="GLYCOSYLTRANSFERASE"/>
    <property type="match status" value="1"/>
</dbReference>
<dbReference type="SUPFAM" id="SSF53448">
    <property type="entry name" value="Nucleotide-diphospho-sugar transferases"/>
    <property type="match status" value="1"/>
</dbReference>
<keyword evidence="2" id="KW-0808">Transferase</keyword>
<organism evidence="2 3">
    <name type="scientific">Cryomorpha ignava</name>
    <dbReference type="NCBI Taxonomy" id="101383"/>
    <lineage>
        <taxon>Bacteria</taxon>
        <taxon>Pseudomonadati</taxon>
        <taxon>Bacteroidota</taxon>
        <taxon>Flavobacteriia</taxon>
        <taxon>Flavobacteriales</taxon>
        <taxon>Cryomorphaceae</taxon>
        <taxon>Cryomorpha</taxon>
    </lineage>
</organism>
<dbReference type="EMBL" id="JAAGVY010000019">
    <property type="protein sequence ID" value="NEN24059.1"/>
    <property type="molecule type" value="Genomic_DNA"/>
</dbReference>
<dbReference type="RefSeq" id="WP_163285455.1">
    <property type="nucleotide sequence ID" value="NZ_JAAGVY010000019.1"/>
</dbReference>
<keyword evidence="3" id="KW-1185">Reference proteome</keyword>
<dbReference type="Proteomes" id="UP000486602">
    <property type="component" value="Unassembled WGS sequence"/>
</dbReference>
<gene>
    <name evidence="2" type="ORF">G3O08_11165</name>
</gene>
<dbReference type="GO" id="GO:0016740">
    <property type="term" value="F:transferase activity"/>
    <property type="evidence" value="ECO:0007669"/>
    <property type="project" value="UniProtKB-KW"/>
</dbReference>
<accession>A0A7K3WQU6</accession>
<comment type="caution">
    <text evidence="2">The sequence shown here is derived from an EMBL/GenBank/DDBJ whole genome shotgun (WGS) entry which is preliminary data.</text>
</comment>
<dbReference type="InterPro" id="IPR029044">
    <property type="entry name" value="Nucleotide-diphossugar_trans"/>
</dbReference>
<dbReference type="InterPro" id="IPR050834">
    <property type="entry name" value="Glycosyltransf_2"/>
</dbReference>
<evidence type="ECO:0000259" key="1">
    <source>
        <dbReference type="Pfam" id="PF00535"/>
    </source>
</evidence>
<evidence type="ECO:0000313" key="2">
    <source>
        <dbReference type="EMBL" id="NEN24059.1"/>
    </source>
</evidence>
<feature type="domain" description="Glycosyltransferase 2-like" evidence="1">
    <location>
        <begin position="6"/>
        <end position="118"/>
    </location>
</feature>
<dbReference type="AlphaFoldDB" id="A0A7K3WQU6"/>
<dbReference type="PANTHER" id="PTHR43685:SF2">
    <property type="entry name" value="GLYCOSYLTRANSFERASE 2-LIKE DOMAIN-CONTAINING PROTEIN"/>
    <property type="match status" value="1"/>
</dbReference>
<dbReference type="CDD" id="cd00761">
    <property type="entry name" value="Glyco_tranf_GTA_type"/>
    <property type="match status" value="1"/>
</dbReference>
<proteinExistence type="predicted"/>
<dbReference type="InterPro" id="IPR001173">
    <property type="entry name" value="Glyco_trans_2-like"/>
</dbReference>
<name>A0A7K3WQU6_9FLAO</name>
<evidence type="ECO:0000313" key="3">
    <source>
        <dbReference type="Proteomes" id="UP000486602"/>
    </source>
</evidence>